<feature type="compositionally biased region" description="Acidic residues" evidence="1">
    <location>
        <begin position="264"/>
        <end position="282"/>
    </location>
</feature>
<dbReference type="GeneID" id="30908078"/>
<feature type="region of interest" description="Disordered" evidence="1">
    <location>
        <begin position="160"/>
        <end position="335"/>
    </location>
</feature>
<name>A0A1B1DWR2_9APIC</name>
<reference evidence="4" key="1">
    <citation type="submission" date="2016-06" db="EMBL/GenBank/DDBJ databases">
        <title>First high quality genome sequence of Plasmodium coatneyi using continuous long reads from single molecule, real-time sequencing.</title>
        <authorList>
            <person name="Chien J.-T."/>
            <person name="Pakala S.B."/>
            <person name="Geraldo J.A."/>
            <person name="Lapp S.A."/>
            <person name="Barnwell J.W."/>
            <person name="Kissinger J.C."/>
            <person name="Galinski M.R."/>
            <person name="Humphrey J.C."/>
        </authorList>
    </citation>
    <scope>NUCLEOTIDE SEQUENCE [LARGE SCALE GENOMIC DNA]</scope>
    <source>
        <strain evidence="4">Hackeri</strain>
    </source>
</reference>
<dbReference type="OrthoDB" id="387711at2759"/>
<evidence type="ECO:0000313" key="4">
    <source>
        <dbReference type="Proteomes" id="UP000092716"/>
    </source>
</evidence>
<dbReference type="AlphaFoldDB" id="A0A1B1DWR2"/>
<dbReference type="VEuPathDB" id="PlasmoDB:PCOAH_00013520"/>
<proteinExistence type="predicted"/>
<evidence type="ECO:0000256" key="2">
    <source>
        <dbReference type="SAM" id="SignalP"/>
    </source>
</evidence>
<gene>
    <name evidence="3" type="ORF">PCOAH_00013520</name>
</gene>
<organism evidence="3 4">
    <name type="scientific">Plasmodium coatneyi</name>
    <dbReference type="NCBI Taxonomy" id="208452"/>
    <lineage>
        <taxon>Eukaryota</taxon>
        <taxon>Sar</taxon>
        <taxon>Alveolata</taxon>
        <taxon>Apicomplexa</taxon>
        <taxon>Aconoidasida</taxon>
        <taxon>Haemosporida</taxon>
        <taxon>Plasmodiidae</taxon>
        <taxon>Plasmodium</taxon>
    </lineage>
</organism>
<dbReference type="RefSeq" id="XP_019913720.1">
    <property type="nucleotide sequence ID" value="XM_020058161.1"/>
</dbReference>
<accession>A0A1B1DWR2</accession>
<dbReference type="EMBL" id="CP016244">
    <property type="protein sequence ID" value="ANQ07025.1"/>
    <property type="molecule type" value="Genomic_DNA"/>
</dbReference>
<evidence type="ECO:0000256" key="1">
    <source>
        <dbReference type="SAM" id="MobiDB-lite"/>
    </source>
</evidence>
<dbReference type="Proteomes" id="UP000092716">
    <property type="component" value="Chromosome 6"/>
</dbReference>
<evidence type="ECO:0000313" key="3">
    <source>
        <dbReference type="EMBL" id="ANQ07025.1"/>
    </source>
</evidence>
<keyword evidence="2" id="KW-0732">Signal</keyword>
<evidence type="ECO:0008006" key="5">
    <source>
        <dbReference type="Google" id="ProtNLM"/>
    </source>
</evidence>
<protein>
    <recommendedName>
        <fullName evidence="5">SICA antigen</fullName>
    </recommendedName>
</protein>
<dbReference type="KEGG" id="pcot:PCOAH_00013520"/>
<sequence length="377" mass="40702">MKSSVYLIFCLFCVKQFACAETEGNVDGVQNVEVKELGKPNLRTAVTGFSDPPVMPEDEEVTQQENCSDCNTPTSTECTECESKCSDSESECTDSESECTDCESKCTECENKCPESCDCDNACPEGCVVEENCKGDDCSGSPACDACDACEKECEKEQTGGSVDAAPGVLPAAEQQTEQSEVPSSPSVATVEEQNQESEQNTPVADAEPSDASPVEAVDGVNSVQEPEEEGTQVEQDPLILTEDPEEAQRIMHEMYSGLSQVEDKEETVSEENDDEGDDQVVDENGQQQESEEESEEDEKDAQDDEGAEGNNTLIPSNDTATDNSEIGNTKTENENLVDGLVTMLKEDNEVDESVKVLAQDMAQYFLNNMDEGNGVA</sequence>
<keyword evidence="4" id="KW-1185">Reference proteome</keyword>
<feature type="compositionally biased region" description="Polar residues" evidence="1">
    <location>
        <begin position="310"/>
        <end position="331"/>
    </location>
</feature>
<feature type="compositionally biased region" description="Acidic residues" evidence="1">
    <location>
        <begin position="290"/>
        <end position="308"/>
    </location>
</feature>
<feature type="signal peptide" evidence="2">
    <location>
        <begin position="1"/>
        <end position="20"/>
    </location>
</feature>
<feature type="chain" id="PRO_5008521305" description="SICA antigen" evidence="2">
    <location>
        <begin position="21"/>
        <end position="377"/>
    </location>
</feature>
<feature type="compositionally biased region" description="Polar residues" evidence="1">
    <location>
        <begin position="174"/>
        <end position="188"/>
    </location>
</feature>